<organism evidence="2 3">
    <name type="scientific">Methylocaldum szegediense</name>
    <dbReference type="NCBI Taxonomy" id="73780"/>
    <lineage>
        <taxon>Bacteria</taxon>
        <taxon>Pseudomonadati</taxon>
        <taxon>Pseudomonadota</taxon>
        <taxon>Gammaproteobacteria</taxon>
        <taxon>Methylococcales</taxon>
        <taxon>Methylococcaceae</taxon>
        <taxon>Methylocaldum</taxon>
    </lineage>
</organism>
<keyword evidence="1" id="KW-0812">Transmembrane</keyword>
<dbReference type="PANTHER" id="PTHR40394:SF2">
    <property type="entry name" value="QUINOL:CYTOCHROME C OXIDOREDUCTASE MEMBRANE PROTEIN"/>
    <property type="match status" value="1"/>
</dbReference>
<gene>
    <name evidence="2" type="ORF">MSZNOR_1780</name>
</gene>
<dbReference type="RefSeq" id="WP_026610150.1">
    <property type="nucleotide sequence ID" value="NZ_OX458333.1"/>
</dbReference>
<evidence type="ECO:0000313" key="3">
    <source>
        <dbReference type="Proteomes" id="UP001162030"/>
    </source>
</evidence>
<sequence length="179" mass="19829">MTPNSSWLAEFATAEQLLNAITRTRIAGYRRIEAYAPFDVPGLAEELDLPASRLPLWILIFGILGGVSAFLLQAYLAAVDFPLNAGGRPYFSWPSFTLVSFEFTVLGAALAGFFGMLALKGLPRPYHPIFDAANCDRASQDRFFLMIDSDDPEFDPDSTRRFLESLNPIAVTEVNREVS</sequence>
<accession>A0ABN8X492</accession>
<protein>
    <submittedName>
        <fullName evidence="2">DUF3341 domain-containing protein</fullName>
    </submittedName>
</protein>
<keyword evidence="3" id="KW-1185">Reference proteome</keyword>
<evidence type="ECO:0000256" key="1">
    <source>
        <dbReference type="SAM" id="Phobius"/>
    </source>
</evidence>
<evidence type="ECO:0000313" key="2">
    <source>
        <dbReference type="EMBL" id="CAI8811096.1"/>
    </source>
</evidence>
<reference evidence="2 3" key="1">
    <citation type="submission" date="2023-03" db="EMBL/GenBank/DDBJ databases">
        <authorList>
            <person name="Pearce D."/>
        </authorList>
    </citation>
    <scope>NUCLEOTIDE SEQUENCE [LARGE SCALE GENOMIC DNA]</scope>
    <source>
        <strain evidence="2">Msz</strain>
    </source>
</reference>
<keyword evidence="1" id="KW-0472">Membrane</keyword>
<dbReference type="Proteomes" id="UP001162030">
    <property type="component" value="Chromosome"/>
</dbReference>
<keyword evidence="1" id="KW-1133">Transmembrane helix</keyword>
<dbReference type="Pfam" id="PF11821">
    <property type="entry name" value="ActD"/>
    <property type="match status" value="1"/>
</dbReference>
<feature type="transmembrane region" description="Helical" evidence="1">
    <location>
        <begin position="96"/>
        <end position="119"/>
    </location>
</feature>
<dbReference type="EMBL" id="OX458333">
    <property type="protein sequence ID" value="CAI8811096.1"/>
    <property type="molecule type" value="Genomic_DNA"/>
</dbReference>
<dbReference type="PANTHER" id="PTHR40394">
    <property type="entry name" value="LIPOPROTEIN-RELATED"/>
    <property type="match status" value="1"/>
</dbReference>
<feature type="transmembrane region" description="Helical" evidence="1">
    <location>
        <begin position="56"/>
        <end position="76"/>
    </location>
</feature>
<dbReference type="InterPro" id="IPR021776">
    <property type="entry name" value="ActD"/>
</dbReference>
<name>A0ABN8X492_9GAMM</name>
<proteinExistence type="predicted"/>